<name>A0ABC8JFX7_ERUVS</name>
<evidence type="ECO:0000259" key="7">
    <source>
        <dbReference type="PROSITE" id="PS51293"/>
    </source>
</evidence>
<gene>
    <name evidence="10" type="ORF">ERUC_LOCUS10110</name>
</gene>
<proteinExistence type="predicted"/>
<keyword evidence="2" id="KW-0805">Transcription regulation</keyword>
<dbReference type="PROSITE" id="PS51293">
    <property type="entry name" value="SANT"/>
    <property type="match status" value="1"/>
</dbReference>
<dbReference type="InterPro" id="IPR006447">
    <property type="entry name" value="Myb_dom_plants"/>
</dbReference>
<feature type="domain" description="ACT" evidence="9">
    <location>
        <begin position="410"/>
        <end position="487"/>
    </location>
</feature>
<dbReference type="PANTHER" id="PTHR44042:SF67">
    <property type="entry name" value="MYB-LIKE PROTEIN I"/>
    <property type="match status" value="1"/>
</dbReference>
<evidence type="ECO:0000259" key="9">
    <source>
        <dbReference type="PROSITE" id="PS51671"/>
    </source>
</evidence>
<evidence type="ECO:0000259" key="6">
    <source>
        <dbReference type="PROSITE" id="PS50090"/>
    </source>
</evidence>
<dbReference type="InterPro" id="IPR045865">
    <property type="entry name" value="ACT-like_dom_sf"/>
</dbReference>
<feature type="domain" description="HTH myb-type" evidence="8">
    <location>
        <begin position="90"/>
        <end position="146"/>
    </location>
</feature>
<evidence type="ECO:0000256" key="4">
    <source>
        <dbReference type="ARBA" id="ARBA00023163"/>
    </source>
</evidence>
<comment type="caution">
    <text evidence="10">The sequence shown here is derived from an EMBL/GenBank/DDBJ whole genome shotgun (WGS) entry which is preliminary data.</text>
</comment>
<feature type="domain" description="Myb-like" evidence="6">
    <location>
        <begin position="1"/>
        <end position="51"/>
    </location>
</feature>
<keyword evidence="4" id="KW-0804">Transcription</keyword>
<dbReference type="InterPro" id="IPR017884">
    <property type="entry name" value="SANT_dom"/>
</dbReference>
<protein>
    <submittedName>
        <fullName evidence="10">Uncharacterized protein</fullName>
    </submittedName>
</protein>
<dbReference type="Pfam" id="PF23082">
    <property type="entry name" value="Myb_DNA-binding_2"/>
    <property type="match status" value="1"/>
</dbReference>
<keyword evidence="5" id="KW-0539">Nucleus</keyword>
<organism evidence="10 11">
    <name type="scientific">Eruca vesicaria subsp. sativa</name>
    <name type="common">Garden rocket</name>
    <name type="synonym">Eruca sativa</name>
    <dbReference type="NCBI Taxonomy" id="29727"/>
    <lineage>
        <taxon>Eukaryota</taxon>
        <taxon>Viridiplantae</taxon>
        <taxon>Streptophyta</taxon>
        <taxon>Embryophyta</taxon>
        <taxon>Tracheophyta</taxon>
        <taxon>Spermatophyta</taxon>
        <taxon>Magnoliopsida</taxon>
        <taxon>eudicotyledons</taxon>
        <taxon>Gunneridae</taxon>
        <taxon>Pentapetalae</taxon>
        <taxon>rosids</taxon>
        <taxon>malvids</taxon>
        <taxon>Brassicales</taxon>
        <taxon>Brassicaceae</taxon>
        <taxon>Brassiceae</taxon>
        <taxon>Eruca</taxon>
    </lineage>
</organism>
<dbReference type="SUPFAM" id="SSF55021">
    <property type="entry name" value="ACT-like"/>
    <property type="match status" value="1"/>
</dbReference>
<evidence type="ECO:0000259" key="8">
    <source>
        <dbReference type="PROSITE" id="PS51294"/>
    </source>
</evidence>
<evidence type="ECO:0000256" key="1">
    <source>
        <dbReference type="ARBA" id="ARBA00004123"/>
    </source>
</evidence>
<dbReference type="PANTHER" id="PTHR44042">
    <property type="entry name" value="DUPLICATED HOMEODOMAIN-LIKE SUPERFAMILY PROTEIN-RELATED"/>
    <property type="match status" value="1"/>
</dbReference>
<feature type="domain" description="SANT" evidence="7">
    <location>
        <begin position="93"/>
        <end position="146"/>
    </location>
</feature>
<dbReference type="NCBIfam" id="TIGR01557">
    <property type="entry name" value="myb_SHAQKYF"/>
    <property type="match status" value="1"/>
</dbReference>
<reference evidence="10 11" key="1">
    <citation type="submission" date="2022-03" db="EMBL/GenBank/DDBJ databases">
        <authorList>
            <person name="Macdonald S."/>
            <person name="Ahmed S."/>
            <person name="Newling K."/>
        </authorList>
    </citation>
    <scope>NUCLEOTIDE SEQUENCE [LARGE SCALE GENOMIC DNA]</scope>
</reference>
<dbReference type="InterPro" id="IPR017930">
    <property type="entry name" value="Myb_dom"/>
</dbReference>
<dbReference type="Gene3D" id="1.10.10.60">
    <property type="entry name" value="Homeodomain-like"/>
    <property type="match status" value="2"/>
</dbReference>
<sequence length="487" mass="54705">MASSQWTRSDDKMFEEALVFFPEGSPNRWERIADQLQKPVGEVRDHYEALVHDVFQIDSGQVDVPDYIDDSAAGWDSAGQISFGTKQGEGERKRGTPWSENEHKLFLIGLKRYGKGDWRSISRNVVVTRTPTQVASHAQKYFLRQNSVKKERKRSSIHDITTVDTNLAMPGSNKMDWSRSSQQETPVLTQQQIMSEFGQHKNISVSTSMALLNAIFSVTHFTSSRTCFSDRSRKFLQGVMPLSTKSIRGNRVYASINSTDATSPYPVKMEDDDDDDLVPMPMVLIDQDADPEATIVQLSFGDRLGALIDTMKALKDLGLDVIKGTVTTEGSVKQTRFSITKQDTGRKVEDPDSLEQIRLTIINNLLKYHPECSEQLAMGETFGIKAPEKKVDVDISTHIHVKEDGPKRSLLCIETADRPGLVVEMIKVMADINIDVESAEIDTEGLVAKDKFHVSYQGQALNSSLSQVLLNCLRYFLRRPETDIDSY</sequence>
<feature type="domain" description="Myb-like" evidence="6">
    <location>
        <begin position="90"/>
        <end position="142"/>
    </location>
</feature>
<dbReference type="SMART" id="SM00717">
    <property type="entry name" value="SANT"/>
    <property type="match status" value="2"/>
</dbReference>
<dbReference type="PROSITE" id="PS51671">
    <property type="entry name" value="ACT"/>
    <property type="match status" value="1"/>
</dbReference>
<evidence type="ECO:0000256" key="3">
    <source>
        <dbReference type="ARBA" id="ARBA00023125"/>
    </source>
</evidence>
<dbReference type="GO" id="GO:0005634">
    <property type="term" value="C:nucleus"/>
    <property type="evidence" value="ECO:0007669"/>
    <property type="project" value="UniProtKB-SubCell"/>
</dbReference>
<dbReference type="FunFam" id="1.10.10.60:FF:000154">
    <property type="entry name" value="Transcription factor SRM1"/>
    <property type="match status" value="1"/>
</dbReference>
<dbReference type="EMBL" id="CAKOAT010100710">
    <property type="protein sequence ID" value="CAH8324346.1"/>
    <property type="molecule type" value="Genomic_DNA"/>
</dbReference>
<dbReference type="AlphaFoldDB" id="A0ABC8JFX7"/>
<dbReference type="InterPro" id="IPR009057">
    <property type="entry name" value="Homeodomain-like_sf"/>
</dbReference>
<dbReference type="FunFam" id="1.10.10.60:FF:000009">
    <property type="entry name" value="transcription factor MYB1R1"/>
    <property type="match status" value="1"/>
</dbReference>
<dbReference type="InterPro" id="IPR002912">
    <property type="entry name" value="ACT_dom"/>
</dbReference>
<evidence type="ECO:0000313" key="11">
    <source>
        <dbReference type="Proteomes" id="UP001642260"/>
    </source>
</evidence>
<keyword evidence="3" id="KW-0238">DNA-binding</keyword>
<dbReference type="GO" id="GO:0010468">
    <property type="term" value="P:regulation of gene expression"/>
    <property type="evidence" value="ECO:0007669"/>
    <property type="project" value="UniProtKB-ARBA"/>
</dbReference>
<dbReference type="SUPFAM" id="SSF46689">
    <property type="entry name" value="Homeodomain-like"/>
    <property type="match status" value="2"/>
</dbReference>
<evidence type="ECO:0000313" key="10">
    <source>
        <dbReference type="EMBL" id="CAH8324346.1"/>
    </source>
</evidence>
<dbReference type="InterPro" id="IPR001005">
    <property type="entry name" value="SANT/Myb"/>
</dbReference>
<accession>A0ABC8JFX7</accession>
<dbReference type="Pfam" id="PF00249">
    <property type="entry name" value="Myb_DNA-binding"/>
    <property type="match status" value="1"/>
</dbReference>
<evidence type="ECO:0000256" key="2">
    <source>
        <dbReference type="ARBA" id="ARBA00023015"/>
    </source>
</evidence>
<keyword evidence="11" id="KW-1185">Reference proteome</keyword>
<dbReference type="PROSITE" id="PS50090">
    <property type="entry name" value="MYB_LIKE"/>
    <property type="match status" value="2"/>
</dbReference>
<comment type="subcellular location">
    <subcellularLocation>
        <location evidence="1">Nucleus</location>
    </subcellularLocation>
</comment>
<dbReference type="CDD" id="cd00167">
    <property type="entry name" value="SANT"/>
    <property type="match status" value="2"/>
</dbReference>
<dbReference type="GO" id="GO:0003677">
    <property type="term" value="F:DNA binding"/>
    <property type="evidence" value="ECO:0007669"/>
    <property type="project" value="UniProtKB-KW"/>
</dbReference>
<dbReference type="PROSITE" id="PS51294">
    <property type="entry name" value="HTH_MYB"/>
    <property type="match status" value="1"/>
</dbReference>
<dbReference type="Proteomes" id="UP001642260">
    <property type="component" value="Unassembled WGS sequence"/>
</dbReference>
<evidence type="ECO:0000256" key="5">
    <source>
        <dbReference type="ARBA" id="ARBA00023242"/>
    </source>
</evidence>